<evidence type="ECO:0000313" key="3">
    <source>
        <dbReference type="Proteomes" id="UP000199546"/>
    </source>
</evidence>
<feature type="compositionally biased region" description="Basic and acidic residues" evidence="1">
    <location>
        <begin position="11"/>
        <end position="30"/>
    </location>
</feature>
<keyword evidence="3" id="KW-1185">Reference proteome</keyword>
<gene>
    <name evidence="2" type="ORF">SAMN05660657_01677</name>
</gene>
<evidence type="ECO:0000256" key="1">
    <source>
        <dbReference type="SAM" id="MobiDB-lite"/>
    </source>
</evidence>
<dbReference type="RefSeq" id="WP_175551493.1">
    <property type="nucleotide sequence ID" value="NZ_FPBA01000004.1"/>
</dbReference>
<name>A0A1I6Z4L8_9ACTN</name>
<feature type="region of interest" description="Disordered" evidence="1">
    <location>
        <begin position="1"/>
        <end position="45"/>
    </location>
</feature>
<evidence type="ECO:0000313" key="2">
    <source>
        <dbReference type="EMBL" id="SFT57558.1"/>
    </source>
</evidence>
<sequence>MTRAPVAHPASEVERESPNLRGEGREHRDLTAGGARGLLRSEPSS</sequence>
<accession>A0A1I6Z4L8</accession>
<dbReference type="Proteomes" id="UP000199546">
    <property type="component" value="Unassembled WGS sequence"/>
</dbReference>
<organism evidence="2 3">
    <name type="scientific">Geodermatophilus amargosae</name>
    <dbReference type="NCBI Taxonomy" id="1296565"/>
    <lineage>
        <taxon>Bacteria</taxon>
        <taxon>Bacillati</taxon>
        <taxon>Actinomycetota</taxon>
        <taxon>Actinomycetes</taxon>
        <taxon>Geodermatophilales</taxon>
        <taxon>Geodermatophilaceae</taxon>
        <taxon>Geodermatophilus</taxon>
    </lineage>
</organism>
<protein>
    <submittedName>
        <fullName evidence="2">Uncharacterized protein</fullName>
    </submittedName>
</protein>
<proteinExistence type="predicted"/>
<dbReference type="AlphaFoldDB" id="A0A1I6Z4L8"/>
<reference evidence="3" key="1">
    <citation type="submission" date="2016-10" db="EMBL/GenBank/DDBJ databases">
        <authorList>
            <person name="Varghese N."/>
            <person name="Submissions S."/>
        </authorList>
    </citation>
    <scope>NUCLEOTIDE SEQUENCE [LARGE SCALE GENOMIC DNA]</scope>
    <source>
        <strain evidence="3">DSM 46136</strain>
    </source>
</reference>
<dbReference type="EMBL" id="FPBA01000004">
    <property type="protein sequence ID" value="SFT57558.1"/>
    <property type="molecule type" value="Genomic_DNA"/>
</dbReference>